<keyword evidence="9" id="KW-1185">Reference proteome</keyword>
<dbReference type="HAMAP" id="MF_01151">
    <property type="entry name" value="GrpE"/>
    <property type="match status" value="1"/>
</dbReference>
<protein>
    <recommendedName>
        <fullName evidence="3 4">Protein GrpE</fullName>
    </recommendedName>
    <alternativeName>
        <fullName evidence="3">HSP-70 cofactor</fullName>
    </alternativeName>
</protein>
<dbReference type="SUPFAM" id="SSF51064">
    <property type="entry name" value="Head domain of nucleotide exchange factor GrpE"/>
    <property type="match status" value="1"/>
</dbReference>
<evidence type="ECO:0000256" key="5">
    <source>
        <dbReference type="RuleBase" id="RU004478"/>
    </source>
</evidence>
<organism evidence="8 9">
    <name type="scientific">Fluviispira sanaruensis</name>
    <dbReference type="NCBI Taxonomy" id="2493639"/>
    <lineage>
        <taxon>Bacteria</taxon>
        <taxon>Pseudomonadati</taxon>
        <taxon>Bdellovibrionota</taxon>
        <taxon>Oligoflexia</taxon>
        <taxon>Silvanigrellales</taxon>
        <taxon>Silvanigrellaceae</taxon>
        <taxon>Fluviispira</taxon>
    </lineage>
</organism>
<evidence type="ECO:0000256" key="7">
    <source>
        <dbReference type="SAM" id="MobiDB-lite"/>
    </source>
</evidence>
<proteinExistence type="inferred from homology"/>
<dbReference type="PRINTS" id="PR00773">
    <property type="entry name" value="GRPEPROTEIN"/>
</dbReference>
<evidence type="ECO:0000256" key="2">
    <source>
        <dbReference type="ARBA" id="ARBA00023186"/>
    </source>
</evidence>
<keyword evidence="6" id="KW-0175">Coiled coil</keyword>
<dbReference type="Pfam" id="PF01025">
    <property type="entry name" value="GrpE"/>
    <property type="match status" value="1"/>
</dbReference>
<dbReference type="SUPFAM" id="SSF58014">
    <property type="entry name" value="Coiled-coil domain of nucleotide exchange factor GrpE"/>
    <property type="match status" value="1"/>
</dbReference>
<comment type="function">
    <text evidence="3 4">Participates actively in the response to hyperosmotic and heat shock by preventing the aggregation of stress-denatured proteins, in association with DnaK and GrpE. It is the nucleotide exchange factor for DnaK and may function as a thermosensor. Unfolded proteins bind initially to DnaJ; upon interaction with the DnaJ-bound protein, DnaK hydrolyzes its bound ATP, resulting in the formation of a stable complex. GrpE releases ADP from DnaK; ATP binding to DnaK triggers the release of the substrate protein, thus completing the reaction cycle. Several rounds of ATP-dependent interactions between DnaJ, DnaK and GrpE are required for fully efficient folding.</text>
</comment>
<evidence type="ECO:0000256" key="3">
    <source>
        <dbReference type="HAMAP-Rule" id="MF_01151"/>
    </source>
</evidence>
<feature type="compositionally biased region" description="Polar residues" evidence="7">
    <location>
        <begin position="7"/>
        <end position="45"/>
    </location>
</feature>
<dbReference type="CDD" id="cd00446">
    <property type="entry name" value="GrpE"/>
    <property type="match status" value="1"/>
</dbReference>
<sequence length="214" mass="23682">MFLKNIIQMSSDEAMGETNSPEINDKSSNSDSQNPEVQGASTAQNEEAARISSLEAECAAVQAKLSETHDRMLRIAADAENMRKRMEREKADTRLYSIQEFAKDLLPVIDAFDKAMSAIELTQINFETEEGKKVAGIVEGVQLVSKVFQDAVKKHGIERLPGKDAPFNPTYHNAIAKIVDASFKQETVIDEFMAGYKIGERILRTAMVRVGAPD</sequence>
<evidence type="ECO:0000256" key="6">
    <source>
        <dbReference type="SAM" id="Coils"/>
    </source>
</evidence>
<evidence type="ECO:0000313" key="8">
    <source>
        <dbReference type="EMBL" id="BBH54452.1"/>
    </source>
</evidence>
<accession>A0A4P2VZY7</accession>
<dbReference type="KEGG" id="sbf:JCM31447_29230"/>
<evidence type="ECO:0000256" key="1">
    <source>
        <dbReference type="ARBA" id="ARBA00009054"/>
    </source>
</evidence>
<comment type="similarity">
    <text evidence="1 3 5">Belongs to the GrpE family.</text>
</comment>
<gene>
    <name evidence="3" type="primary">grpE</name>
    <name evidence="8" type="ORF">JCM31447_29230</name>
</gene>
<name>A0A4P2VZY7_FLUSA</name>
<dbReference type="InterPro" id="IPR000740">
    <property type="entry name" value="GrpE"/>
</dbReference>
<dbReference type="InterPro" id="IPR013805">
    <property type="entry name" value="GrpE_CC"/>
</dbReference>
<dbReference type="GO" id="GO:0006457">
    <property type="term" value="P:protein folding"/>
    <property type="evidence" value="ECO:0007669"/>
    <property type="project" value="InterPro"/>
</dbReference>
<dbReference type="PANTHER" id="PTHR21237:SF23">
    <property type="entry name" value="GRPE PROTEIN HOMOLOG, MITOCHONDRIAL"/>
    <property type="match status" value="1"/>
</dbReference>
<dbReference type="GO" id="GO:0005737">
    <property type="term" value="C:cytoplasm"/>
    <property type="evidence" value="ECO:0007669"/>
    <property type="project" value="UniProtKB-SubCell"/>
</dbReference>
<dbReference type="EMBL" id="AP019368">
    <property type="protein sequence ID" value="BBH54452.1"/>
    <property type="molecule type" value="Genomic_DNA"/>
</dbReference>
<keyword evidence="3" id="KW-0963">Cytoplasm</keyword>
<comment type="subcellular location">
    <subcellularLocation>
        <location evidence="3">Cytoplasm</location>
    </subcellularLocation>
</comment>
<reference evidence="8 9" key="1">
    <citation type="submission" date="2018-12" db="EMBL/GenBank/DDBJ databases">
        <title>Rubrispira sanarue gen. nov., sp., nov., a member of the order Silvanigrellales, isolated from a brackish lake in Hamamatsu Japan.</title>
        <authorList>
            <person name="Maejima Y."/>
            <person name="Iino T."/>
            <person name="Muraguchi Y."/>
            <person name="Fukuda K."/>
            <person name="Nojiri H."/>
            <person name="Ohkuma M."/>
            <person name="Moriuchi R."/>
            <person name="Dohra H."/>
            <person name="Kimbara K."/>
            <person name="Shintani M."/>
        </authorList>
    </citation>
    <scope>NUCLEOTIDE SEQUENCE [LARGE SCALE GENOMIC DNA]</scope>
    <source>
        <strain evidence="8 9">RF1110005</strain>
    </source>
</reference>
<comment type="subunit">
    <text evidence="3">Homodimer.</text>
</comment>
<keyword evidence="2 3" id="KW-0143">Chaperone</keyword>
<feature type="region of interest" description="Disordered" evidence="7">
    <location>
        <begin position="1"/>
        <end position="49"/>
    </location>
</feature>
<dbReference type="InterPro" id="IPR009012">
    <property type="entry name" value="GrpE_head"/>
</dbReference>
<dbReference type="Gene3D" id="3.90.20.20">
    <property type="match status" value="1"/>
</dbReference>
<keyword evidence="3 4" id="KW-0346">Stress response</keyword>
<dbReference type="GO" id="GO:0051087">
    <property type="term" value="F:protein-folding chaperone binding"/>
    <property type="evidence" value="ECO:0007669"/>
    <property type="project" value="InterPro"/>
</dbReference>
<evidence type="ECO:0000256" key="4">
    <source>
        <dbReference type="RuleBase" id="RU000639"/>
    </source>
</evidence>
<dbReference type="Proteomes" id="UP000291236">
    <property type="component" value="Chromosome"/>
</dbReference>
<dbReference type="Gene3D" id="2.30.22.10">
    <property type="entry name" value="Head domain of nucleotide exchange factor GrpE"/>
    <property type="match status" value="1"/>
</dbReference>
<dbReference type="GO" id="GO:0000774">
    <property type="term" value="F:adenyl-nucleotide exchange factor activity"/>
    <property type="evidence" value="ECO:0007669"/>
    <property type="project" value="InterPro"/>
</dbReference>
<dbReference type="AlphaFoldDB" id="A0A4P2VZY7"/>
<dbReference type="PANTHER" id="PTHR21237">
    <property type="entry name" value="GRPE PROTEIN"/>
    <property type="match status" value="1"/>
</dbReference>
<dbReference type="PROSITE" id="PS01071">
    <property type="entry name" value="GRPE"/>
    <property type="match status" value="1"/>
</dbReference>
<feature type="coiled-coil region" evidence="6">
    <location>
        <begin position="51"/>
        <end position="89"/>
    </location>
</feature>
<evidence type="ECO:0000313" key="9">
    <source>
        <dbReference type="Proteomes" id="UP000291236"/>
    </source>
</evidence>
<dbReference type="GO" id="GO:0042803">
    <property type="term" value="F:protein homodimerization activity"/>
    <property type="evidence" value="ECO:0007669"/>
    <property type="project" value="InterPro"/>
</dbReference>
<dbReference type="GO" id="GO:0051082">
    <property type="term" value="F:unfolded protein binding"/>
    <property type="evidence" value="ECO:0007669"/>
    <property type="project" value="TreeGrafter"/>
</dbReference>